<evidence type="ECO:0000313" key="7">
    <source>
        <dbReference type="Proteomes" id="UP001056132"/>
    </source>
</evidence>
<dbReference type="EMBL" id="CP097331">
    <property type="protein sequence ID" value="URF06300.1"/>
    <property type="molecule type" value="Genomic_DNA"/>
</dbReference>
<dbReference type="PANTHER" id="PTHR11014:SF63">
    <property type="entry name" value="METALLOPEPTIDASE, PUTATIVE (AFU_ORTHOLOGUE AFUA_6G09600)-RELATED"/>
    <property type="match status" value="1"/>
</dbReference>
<dbReference type="FunFam" id="3.30.70.360:FF:000001">
    <property type="entry name" value="N-acetyldiaminopimelate deacetylase"/>
    <property type="match status" value="1"/>
</dbReference>
<evidence type="ECO:0000313" key="5">
    <source>
        <dbReference type="EMBL" id="URF06300.1"/>
    </source>
</evidence>
<feature type="binding site" evidence="2">
    <location>
        <position position="108"/>
    </location>
    <ligand>
        <name>Mn(2+)</name>
        <dbReference type="ChEBI" id="CHEBI:29035"/>
        <label>2</label>
    </ligand>
</feature>
<dbReference type="Proteomes" id="UP001056132">
    <property type="component" value="Chromosome 2"/>
</dbReference>
<reference evidence="5" key="2">
    <citation type="journal article" date="2022" name="Microbiol. Resour. Announc.">
        <title>Genome Sequence of Cupriavidus campinensis Strain G5, a Member of a Bacterial Consortium Capable of Polyethylene Degradation.</title>
        <authorList>
            <person name="Schneider B."/>
            <person name="Pfeiffer F."/>
            <person name="Dyall-Smith M."/>
            <person name="Kunte H.J."/>
        </authorList>
    </citation>
    <scope>NUCLEOTIDE SEQUENCE</scope>
    <source>
        <strain evidence="5">G5</strain>
    </source>
</reference>
<dbReference type="InterPro" id="IPR017439">
    <property type="entry name" value="Amidohydrolase"/>
</dbReference>
<dbReference type="RefSeq" id="WP_144198199.1">
    <property type="nucleotide sequence ID" value="NZ_CP043441.1"/>
</dbReference>
<sequence>MTNPASTYIGDPPSHAELSELKAIRHHLHQHPELGFKEVSTAAKVAELLELWGYTVTREVGCTGIVGTLRKGTSQRAIMLRADMDALPMQENTGLPYESVNAGTMHACGHDGHTAMLLGGAREIAQKGQFDGTVHVLFQPAEEVGVNSGAQRMIADGLFDRFPCDAIFGIHNHPGIPVGTFGVRPGPFMASSDAFFVTVRGKGAHAARPNQSIDPVLTGCSMVVALQSIVSRNVAPTESAVLTVGAFHAGSAPNIIPETSEFKISVRTFSEDVRNLMVQRVRTVLESQAACYGAEVEIVHRPGYPVLINSQCESELVLDVAAETMGADHIIQDFPQVTGSEDFAFYLKERPGCFIRLGNGTESAPLHNNKYDFNDENLWVGALFWTNLVRRFLPT</sequence>
<dbReference type="InterPro" id="IPR002933">
    <property type="entry name" value="Peptidase_M20"/>
</dbReference>
<name>A0AAE9L4N9_9BURK</name>
<evidence type="ECO:0000313" key="6">
    <source>
        <dbReference type="Proteomes" id="UP000318943"/>
    </source>
</evidence>
<reference evidence="5" key="3">
    <citation type="submission" date="2022-05" db="EMBL/GenBank/DDBJ databases">
        <authorList>
            <person name="Kunte H.-J."/>
        </authorList>
    </citation>
    <scope>NUCLEOTIDE SEQUENCE</scope>
    <source>
        <strain evidence="5">G5</strain>
    </source>
</reference>
<dbReference type="GO" id="GO:0050118">
    <property type="term" value="F:N-acetyldiaminopimelate deacetylase activity"/>
    <property type="evidence" value="ECO:0007669"/>
    <property type="project" value="UniProtKB-ARBA"/>
</dbReference>
<feature type="binding site" evidence="2">
    <location>
        <position position="143"/>
    </location>
    <ligand>
        <name>Mn(2+)</name>
        <dbReference type="ChEBI" id="CHEBI:29035"/>
        <label>2</label>
    </ligand>
</feature>
<dbReference type="SUPFAM" id="SSF55031">
    <property type="entry name" value="Bacterial exopeptidase dimerisation domain"/>
    <property type="match status" value="1"/>
</dbReference>
<dbReference type="Pfam" id="PF01546">
    <property type="entry name" value="Peptidase_M20"/>
    <property type="match status" value="1"/>
</dbReference>
<dbReference type="InterPro" id="IPR036264">
    <property type="entry name" value="Bact_exopeptidase_dim_dom"/>
</dbReference>
<dbReference type="KEGG" id="ccam:M5D45_24620"/>
<dbReference type="AlphaFoldDB" id="A0AAE9L4N9"/>
<dbReference type="Proteomes" id="UP000318943">
    <property type="component" value="Unassembled WGS sequence"/>
</dbReference>
<evidence type="ECO:0000313" key="4">
    <source>
        <dbReference type="EMBL" id="TSP12046.1"/>
    </source>
</evidence>
<dbReference type="Gene3D" id="3.30.70.360">
    <property type="match status" value="1"/>
</dbReference>
<organism evidence="5 7">
    <name type="scientific">Cupriavidus campinensis</name>
    <dbReference type="NCBI Taxonomy" id="151783"/>
    <lineage>
        <taxon>Bacteria</taxon>
        <taxon>Pseudomonadati</taxon>
        <taxon>Pseudomonadota</taxon>
        <taxon>Betaproteobacteria</taxon>
        <taxon>Burkholderiales</taxon>
        <taxon>Burkholderiaceae</taxon>
        <taxon>Cupriavidus</taxon>
    </lineage>
</organism>
<protein>
    <submittedName>
        <fullName evidence="4">Amidohydrolase</fullName>
    </submittedName>
    <submittedName>
        <fullName evidence="5">M20 family metallopeptidase</fullName>
    </submittedName>
</protein>
<keyword evidence="2" id="KW-0479">Metal-binding</keyword>
<evidence type="ECO:0000256" key="2">
    <source>
        <dbReference type="PIRSR" id="PIRSR005962-1"/>
    </source>
</evidence>
<feature type="binding site" evidence="2">
    <location>
        <position position="110"/>
    </location>
    <ligand>
        <name>Mn(2+)</name>
        <dbReference type="ChEBI" id="CHEBI:29035"/>
        <label>2</label>
    </ligand>
</feature>
<feature type="domain" description="Peptidase M20 dimerisation" evidence="3">
    <location>
        <begin position="195"/>
        <end position="288"/>
    </location>
</feature>
<dbReference type="NCBIfam" id="TIGR01891">
    <property type="entry name" value="amidohydrolases"/>
    <property type="match status" value="1"/>
</dbReference>
<dbReference type="Gene3D" id="3.40.630.10">
    <property type="entry name" value="Zn peptidases"/>
    <property type="match status" value="1"/>
</dbReference>
<dbReference type="PIRSF" id="PIRSF005962">
    <property type="entry name" value="Pept_M20D_amidohydro"/>
    <property type="match status" value="1"/>
</dbReference>
<feature type="binding site" evidence="2">
    <location>
        <position position="367"/>
    </location>
    <ligand>
        <name>Mn(2+)</name>
        <dbReference type="ChEBI" id="CHEBI:29035"/>
        <label>2</label>
    </ligand>
</feature>
<feature type="binding site" evidence="2">
    <location>
        <position position="171"/>
    </location>
    <ligand>
        <name>Mn(2+)</name>
        <dbReference type="ChEBI" id="CHEBI:29035"/>
        <label>2</label>
    </ligand>
</feature>
<accession>A0AAE9L4N9</accession>
<keyword evidence="2" id="KW-0464">Manganese</keyword>
<proteinExistence type="predicted"/>
<keyword evidence="6" id="KW-1185">Reference proteome</keyword>
<keyword evidence="1" id="KW-0378">Hydrolase</keyword>
<evidence type="ECO:0000256" key="1">
    <source>
        <dbReference type="ARBA" id="ARBA00022801"/>
    </source>
</evidence>
<evidence type="ECO:0000259" key="3">
    <source>
        <dbReference type="Pfam" id="PF07687"/>
    </source>
</evidence>
<comment type="cofactor">
    <cofactor evidence="2">
        <name>Mn(2+)</name>
        <dbReference type="ChEBI" id="CHEBI:29035"/>
    </cofactor>
    <text evidence="2">The Mn(2+) ion enhances activity.</text>
</comment>
<dbReference type="GO" id="GO:0019877">
    <property type="term" value="P:diaminopimelate biosynthetic process"/>
    <property type="evidence" value="ECO:0007669"/>
    <property type="project" value="UniProtKB-ARBA"/>
</dbReference>
<dbReference type="GO" id="GO:0046872">
    <property type="term" value="F:metal ion binding"/>
    <property type="evidence" value="ECO:0007669"/>
    <property type="project" value="UniProtKB-KW"/>
</dbReference>
<dbReference type="EMBL" id="VCIZ01000007">
    <property type="protein sequence ID" value="TSP12046.1"/>
    <property type="molecule type" value="Genomic_DNA"/>
</dbReference>
<dbReference type="CDD" id="cd05666">
    <property type="entry name" value="M20_Acy1-like"/>
    <property type="match status" value="1"/>
</dbReference>
<gene>
    <name evidence="4" type="ORF">FGG12_13575</name>
    <name evidence="5" type="ORF">M5D45_24620</name>
</gene>
<dbReference type="SUPFAM" id="SSF53187">
    <property type="entry name" value="Zn-dependent exopeptidases"/>
    <property type="match status" value="1"/>
</dbReference>
<reference evidence="4 6" key="1">
    <citation type="submission" date="2019-05" db="EMBL/GenBank/DDBJ databases">
        <title>Whole genome sequence analysis of Cupriavidus campinensis S14E4C strain.</title>
        <authorList>
            <person name="Abbaszade G."/>
            <person name="Szabo A."/>
            <person name="Toumi M."/>
            <person name="Toth E."/>
        </authorList>
    </citation>
    <scope>NUCLEOTIDE SEQUENCE [LARGE SCALE GENOMIC DNA]</scope>
    <source>
        <strain evidence="4 6">S14E4C</strain>
    </source>
</reference>
<dbReference type="Pfam" id="PF07687">
    <property type="entry name" value="M20_dimer"/>
    <property type="match status" value="1"/>
</dbReference>
<dbReference type="PANTHER" id="PTHR11014">
    <property type="entry name" value="PEPTIDASE M20 FAMILY MEMBER"/>
    <property type="match status" value="1"/>
</dbReference>
<dbReference type="InterPro" id="IPR011650">
    <property type="entry name" value="Peptidase_M20_dimer"/>
</dbReference>